<evidence type="ECO:0000313" key="15">
    <source>
        <dbReference type="EMBL" id="OAB47997.1"/>
    </source>
</evidence>
<comment type="catalytic activity">
    <reaction evidence="1">
        <text>1-(5-phospho-beta-D-ribosyl)-ATP + diphosphate = 5-phospho-alpha-D-ribose 1-diphosphate + ATP</text>
        <dbReference type="Rhea" id="RHEA:18473"/>
        <dbReference type="ChEBI" id="CHEBI:30616"/>
        <dbReference type="ChEBI" id="CHEBI:33019"/>
        <dbReference type="ChEBI" id="CHEBI:58017"/>
        <dbReference type="ChEBI" id="CHEBI:73183"/>
        <dbReference type="EC" id="2.4.2.17"/>
    </reaction>
</comment>
<feature type="domain" description="ATP phosphoribosyltransferase catalytic" evidence="14">
    <location>
        <begin position="47"/>
        <end position="198"/>
    </location>
</feature>
<dbReference type="Gene3D" id="3.40.190.10">
    <property type="entry name" value="Periplasmic binding protein-like II"/>
    <property type="match status" value="2"/>
</dbReference>
<keyword evidence="9" id="KW-0547">Nucleotide-binding</keyword>
<evidence type="ECO:0000256" key="5">
    <source>
        <dbReference type="ARBA" id="ARBA00022490"/>
    </source>
</evidence>
<dbReference type="RefSeq" id="WP_068646714.1">
    <property type="nucleotide sequence ID" value="NZ_CP043611.1"/>
</dbReference>
<dbReference type="Pfam" id="PF01634">
    <property type="entry name" value="HisG"/>
    <property type="match status" value="1"/>
</dbReference>
<keyword evidence="5" id="KW-0963">Cytoplasm</keyword>
<accession>A0A168QNK2</accession>
<dbReference type="GO" id="GO:0005524">
    <property type="term" value="F:ATP binding"/>
    <property type="evidence" value="ECO:0007669"/>
    <property type="project" value="UniProtKB-KW"/>
</dbReference>
<organism evidence="15 16">
    <name type="scientific">Paenibacillus antarcticus</name>
    <dbReference type="NCBI Taxonomy" id="253703"/>
    <lineage>
        <taxon>Bacteria</taxon>
        <taxon>Bacillati</taxon>
        <taxon>Bacillota</taxon>
        <taxon>Bacilli</taxon>
        <taxon>Bacillales</taxon>
        <taxon>Paenibacillaceae</taxon>
        <taxon>Paenibacillus</taxon>
    </lineage>
</organism>
<evidence type="ECO:0000256" key="13">
    <source>
        <dbReference type="NCBIfam" id="TIGR00070"/>
    </source>
</evidence>
<comment type="function">
    <text evidence="12">Catalyzes the condensation of ATP and 5-phosphoribose 1-diphosphate to form N'-(5'-phosphoribosyl)-ATP (PR-ATP). Has a crucial role in the pathway because the rate of histidine biosynthesis seems to be controlled primarily by regulation of HisG enzymatic activity.</text>
</comment>
<keyword evidence="10" id="KW-0067">ATP-binding</keyword>
<evidence type="ECO:0000256" key="9">
    <source>
        <dbReference type="ARBA" id="ARBA00022741"/>
    </source>
</evidence>
<dbReference type="EMBL" id="LVJI01000002">
    <property type="protein sequence ID" value="OAB47997.1"/>
    <property type="molecule type" value="Genomic_DNA"/>
</dbReference>
<keyword evidence="6" id="KW-0028">Amino-acid biosynthesis</keyword>
<dbReference type="AlphaFoldDB" id="A0A168QNK2"/>
<dbReference type="InterPro" id="IPR001348">
    <property type="entry name" value="ATP_PRibTrfase_HisG"/>
</dbReference>
<dbReference type="PANTHER" id="PTHR21403:SF10">
    <property type="entry name" value="ATP PHOSPHORIBOSYLTRANSFERASE"/>
    <property type="match status" value="1"/>
</dbReference>
<keyword evidence="8" id="KW-0808">Transferase</keyword>
<keyword evidence="16" id="KW-1185">Reference proteome</keyword>
<dbReference type="UniPathway" id="UPA00031">
    <property type="reaction ID" value="UER00006"/>
</dbReference>
<dbReference type="OrthoDB" id="9801867at2"/>
<gene>
    <name evidence="15" type="ORF">PBAT_03730</name>
</gene>
<comment type="subcellular location">
    <subcellularLocation>
        <location evidence="2">Cytoplasm</location>
    </subcellularLocation>
</comment>
<evidence type="ECO:0000256" key="2">
    <source>
        <dbReference type="ARBA" id="ARBA00004496"/>
    </source>
</evidence>
<keyword evidence="11" id="KW-0368">Histidine biosynthesis</keyword>
<evidence type="ECO:0000256" key="8">
    <source>
        <dbReference type="ARBA" id="ARBA00022679"/>
    </source>
</evidence>
<dbReference type="PANTHER" id="PTHR21403">
    <property type="entry name" value="ATP PHOSPHORIBOSYLTRANSFERASE ATP-PRTASE"/>
    <property type="match status" value="1"/>
</dbReference>
<dbReference type="Proteomes" id="UP000077355">
    <property type="component" value="Unassembled WGS sequence"/>
</dbReference>
<evidence type="ECO:0000256" key="12">
    <source>
        <dbReference type="ARBA" id="ARBA00024861"/>
    </source>
</evidence>
<evidence type="ECO:0000256" key="10">
    <source>
        <dbReference type="ARBA" id="ARBA00022840"/>
    </source>
</evidence>
<keyword evidence="7" id="KW-0328">Glycosyltransferase</keyword>
<dbReference type="InterPro" id="IPR013820">
    <property type="entry name" value="ATP_PRibTrfase_cat"/>
</dbReference>
<comment type="pathway">
    <text evidence="3">Amino-acid biosynthesis; L-histidine biosynthesis; L-histidine from 5-phospho-alpha-D-ribose 1-diphosphate: step 1/9.</text>
</comment>
<dbReference type="EC" id="2.4.2.17" evidence="4 13"/>
<evidence type="ECO:0000259" key="14">
    <source>
        <dbReference type="Pfam" id="PF01634"/>
    </source>
</evidence>
<dbReference type="SUPFAM" id="SSF53850">
    <property type="entry name" value="Periplasmic binding protein-like II"/>
    <property type="match status" value="1"/>
</dbReference>
<name>A0A168QNK2_9BACL</name>
<evidence type="ECO:0000256" key="1">
    <source>
        <dbReference type="ARBA" id="ARBA00000915"/>
    </source>
</evidence>
<sequence>MIRIGLPKGVVKSKSVSLIESYVGGKVNADRLHFSVEENMDIYLLKHRDIPMMINKGILDFGITSSEWINEGNYDIKIYKELDWCDTRISLLSQKNRPVLSKVGSFTCVTEFPNTAVKYFQTIGRNDVNIQHVNGSTEGFVPTIFDCCVDCVETGHTLQTHNLQEEYVMHQSKIVVVGRRQVDRRVSEEIDRFLERLEMNYEIHSVNGM</sequence>
<dbReference type="GO" id="GO:0005737">
    <property type="term" value="C:cytoplasm"/>
    <property type="evidence" value="ECO:0007669"/>
    <property type="project" value="UniProtKB-SubCell"/>
</dbReference>
<comment type="caution">
    <text evidence="15">The sequence shown here is derived from an EMBL/GenBank/DDBJ whole genome shotgun (WGS) entry which is preliminary data.</text>
</comment>
<evidence type="ECO:0000256" key="4">
    <source>
        <dbReference type="ARBA" id="ARBA00011946"/>
    </source>
</evidence>
<evidence type="ECO:0000256" key="6">
    <source>
        <dbReference type="ARBA" id="ARBA00022605"/>
    </source>
</evidence>
<dbReference type="NCBIfam" id="TIGR00070">
    <property type="entry name" value="hisG"/>
    <property type="match status" value="1"/>
</dbReference>
<reference evidence="15 16" key="1">
    <citation type="submission" date="2016-03" db="EMBL/GenBank/DDBJ databases">
        <title>Draft genome sequence of Paenibacillus antarcticus CECT 5836.</title>
        <authorList>
            <person name="Shin S.-K."/>
            <person name="Yi H."/>
        </authorList>
    </citation>
    <scope>NUCLEOTIDE SEQUENCE [LARGE SCALE GENOMIC DNA]</scope>
    <source>
        <strain evidence="15 16">CECT 5836</strain>
    </source>
</reference>
<evidence type="ECO:0000256" key="11">
    <source>
        <dbReference type="ARBA" id="ARBA00023102"/>
    </source>
</evidence>
<dbReference type="GO" id="GO:0003879">
    <property type="term" value="F:ATP phosphoribosyltransferase activity"/>
    <property type="evidence" value="ECO:0007669"/>
    <property type="project" value="UniProtKB-UniRule"/>
</dbReference>
<proteinExistence type="predicted"/>
<evidence type="ECO:0000313" key="16">
    <source>
        <dbReference type="Proteomes" id="UP000077355"/>
    </source>
</evidence>
<evidence type="ECO:0000256" key="3">
    <source>
        <dbReference type="ARBA" id="ARBA00004667"/>
    </source>
</evidence>
<protein>
    <recommendedName>
        <fullName evidence="4 13">ATP phosphoribosyltransferase</fullName>
        <ecNumber evidence="4 13">2.4.2.17</ecNumber>
    </recommendedName>
</protein>
<dbReference type="GO" id="GO:0000105">
    <property type="term" value="P:L-histidine biosynthetic process"/>
    <property type="evidence" value="ECO:0007669"/>
    <property type="project" value="UniProtKB-UniRule"/>
</dbReference>
<evidence type="ECO:0000256" key="7">
    <source>
        <dbReference type="ARBA" id="ARBA00022676"/>
    </source>
</evidence>